<dbReference type="InterPro" id="IPR017932">
    <property type="entry name" value="GATase_2_dom"/>
</dbReference>
<dbReference type="InterPro" id="IPR029055">
    <property type="entry name" value="Ntn_hydrolases_N"/>
</dbReference>
<evidence type="ECO:0000313" key="6">
    <source>
        <dbReference type="EMBL" id="KAB1278935.1"/>
    </source>
</evidence>
<proteinExistence type="predicted"/>
<evidence type="ECO:0000259" key="5">
    <source>
        <dbReference type="PROSITE" id="PS51278"/>
    </source>
</evidence>
<dbReference type="SUPFAM" id="SSF48371">
    <property type="entry name" value="ARM repeat"/>
    <property type="match status" value="1"/>
</dbReference>
<dbReference type="Pfam" id="PF00733">
    <property type="entry name" value="Asn_synthase"/>
    <property type="match status" value="1"/>
</dbReference>
<dbReference type="PANTHER" id="PTHR46464:SF1">
    <property type="entry name" value="ANKYRIN AND ARMADILLO REPEAT-CONTAINING PROTEIN"/>
    <property type="match status" value="1"/>
</dbReference>
<dbReference type="InterPro" id="IPR011989">
    <property type="entry name" value="ARM-like"/>
</dbReference>
<feature type="region of interest" description="Disordered" evidence="4">
    <location>
        <begin position="363"/>
        <end position="383"/>
    </location>
</feature>
<dbReference type="PANTHER" id="PTHR46464">
    <property type="entry name" value="ANK_REP_REGION DOMAIN-CONTAINING PROTEIN"/>
    <property type="match status" value="1"/>
</dbReference>
<dbReference type="SUPFAM" id="SSF52402">
    <property type="entry name" value="Adenine nucleotide alpha hydrolases-like"/>
    <property type="match status" value="1"/>
</dbReference>
<dbReference type="CDD" id="cd01991">
    <property type="entry name" value="Asn_synthase_B_C"/>
    <property type="match status" value="1"/>
</dbReference>
<dbReference type="STRING" id="9838.ENSCDRP00005009969"/>
<dbReference type="PROSITE" id="PS51278">
    <property type="entry name" value="GATASE_TYPE_2"/>
    <property type="match status" value="1"/>
</dbReference>
<feature type="repeat" description="ARM" evidence="3">
    <location>
        <begin position="1067"/>
        <end position="1109"/>
    </location>
</feature>
<dbReference type="PROSITE" id="PS50176">
    <property type="entry name" value="ARM_REPEAT"/>
    <property type="match status" value="1"/>
</dbReference>
<dbReference type="Gene3D" id="3.40.50.620">
    <property type="entry name" value="HUPs"/>
    <property type="match status" value="1"/>
</dbReference>
<dbReference type="Pfam" id="PF00514">
    <property type="entry name" value="Arm"/>
    <property type="match status" value="1"/>
</dbReference>
<evidence type="ECO:0000256" key="3">
    <source>
        <dbReference type="PROSITE-ProRule" id="PRU00259"/>
    </source>
</evidence>
<keyword evidence="2" id="KW-0040">ANK repeat</keyword>
<dbReference type="InterPro" id="IPR000225">
    <property type="entry name" value="Armadillo"/>
</dbReference>
<dbReference type="Gene3D" id="1.25.10.10">
    <property type="entry name" value="Leucine-rich Repeat Variant"/>
    <property type="match status" value="1"/>
</dbReference>
<evidence type="ECO:0000256" key="4">
    <source>
        <dbReference type="SAM" id="MobiDB-lite"/>
    </source>
</evidence>
<dbReference type="SMART" id="SM00185">
    <property type="entry name" value="ARM"/>
    <property type="match status" value="5"/>
</dbReference>
<dbReference type="GO" id="GO:0006529">
    <property type="term" value="P:asparagine biosynthetic process"/>
    <property type="evidence" value="ECO:0007669"/>
    <property type="project" value="UniProtKB-KW"/>
</dbReference>
<reference evidence="6 7" key="1">
    <citation type="journal article" date="2019" name="Mol. Ecol. Resour.">
        <title>Improving Illumina assemblies with Hi-C and long reads: an example with the North African dromedary.</title>
        <authorList>
            <person name="Elbers J.P."/>
            <person name="Rogers M.F."/>
            <person name="Perelman P.L."/>
            <person name="Proskuryakova A.A."/>
            <person name="Serdyukova N.A."/>
            <person name="Johnson W.E."/>
            <person name="Horin P."/>
            <person name="Corander J."/>
            <person name="Murphy D."/>
            <person name="Burger P.A."/>
        </authorList>
    </citation>
    <scope>NUCLEOTIDE SEQUENCE [LARGE SCALE GENOMIC DNA]</scope>
    <source>
        <strain evidence="6">Drom800</strain>
        <tissue evidence="6">Blood</tissue>
    </source>
</reference>
<keyword evidence="1" id="KW-0028">Amino-acid biosynthesis</keyword>
<dbReference type="Gene3D" id="1.25.40.20">
    <property type="entry name" value="Ankyrin repeat-containing domain"/>
    <property type="match status" value="1"/>
</dbReference>
<dbReference type="SMART" id="SM00248">
    <property type="entry name" value="ANK"/>
    <property type="match status" value="3"/>
</dbReference>
<dbReference type="PROSITE" id="PS50297">
    <property type="entry name" value="ANK_REP_REGION"/>
    <property type="match status" value="1"/>
</dbReference>
<accession>A0A5N4E6E7</accession>
<evidence type="ECO:0000256" key="2">
    <source>
        <dbReference type="PROSITE-ProRule" id="PRU00023"/>
    </source>
</evidence>
<dbReference type="Proteomes" id="UP000299084">
    <property type="component" value="Unassembled WGS sequence"/>
</dbReference>
<dbReference type="EMBL" id="JWIN03000005">
    <property type="protein sequence ID" value="KAB1278935.1"/>
    <property type="molecule type" value="Genomic_DNA"/>
</dbReference>
<gene>
    <name evidence="6" type="ORF">Cadr_000007099</name>
</gene>
<dbReference type="SUPFAM" id="SSF56235">
    <property type="entry name" value="N-terminal nucleophile aminohydrolases (Ntn hydrolases)"/>
    <property type="match status" value="1"/>
</dbReference>
<keyword evidence="7" id="KW-1185">Reference proteome</keyword>
<dbReference type="CDD" id="cd03766">
    <property type="entry name" value="Gn_AT_II_novel"/>
    <property type="match status" value="1"/>
</dbReference>
<feature type="domain" description="Glutamine amidotransferase type-2" evidence="5">
    <location>
        <begin position="2"/>
        <end position="184"/>
    </location>
</feature>
<sequence length="1341" mass="150661">MCGICCAVSFSVEHFGEDLKEDLLCNLKRRGPNSSKQLLKSNVNYECLFSGHVLHLRGVLTAQPVEDERGNVFLWNGEVFSGIKVEAEENDTQIMFNYLSSCENESDILSLLSEVQGPWSFIYYQASSHSLWFGRDFFGRRSLLWHFGNLGKSFCLSSVGSQTSGVANQWQEVPASGIFRIDLKSTSISKSVVLKLYPWKHNSKENVIKECVNSLTHISADLPTFVSVVANEAKLYLKEPVIPLNTMLPHAPLGVHCSSISSIPPTRETLQVFLTNGCMKKVVQQFIDVLTVAVSRRVLCLPRDENLTSSEVLKTSERKANVAILFSGGIDSMVIAALADRHIPFNEPIDLLNVAFMTKQKTTPTSFNKKGRRQKDHCEIPSEECSENVTAASAASPGEQFNVPDRITGRAGLKELQASSPSRIWNFVEINVSLEELQKLRRTRISHLVHPLDTVLDDSIGCAVWFASRGAGWLVTQDEAKPYQSAAKVVLTGIGADEQLAGYSRHRARVQTHGLEGLNKEIAMELGRISSRNLGRDDRVIGDHGKEARFPFLDENVVSFLNSLPIWEKADLTLPRGIGEKLILRLAAVELGLTTSAVLPKRAMQFGSRIAKMEKNNEKASDKCGRLQMRELRCREAKFEVHTPEQYVAHLLRQLTLMTYAFHRELQVIKPRTTTLSNTRNSNAPVSYCDTRIGQILISVDYMLKALWHGIYMPKEKRARFSELWRTIMDIDPDGKPQTKRDIFAEFSSAGLIDITKDPDFNGIYDEDMNEDPTYNPNSPEEIATFMKYAENIMLKLTFSTTQVQQYENVFIFETAYWLTNAIKYNQDYLDICTYQRLQQRLYLQKKIIQKHFEKKKEIRKGIEYLKLICFLTPFLLSLKKKMKVPYLSSLLQPFSVFKQKFVFIFGDDNVKTERELPPFIYGRDFKCQNFHYKADQYFHVHGGIEFDISTPSIENALEDFKNNLEKIRDCAANTFAEESGYREYYSIPVMKFNGKRNQCTPLLLAATSGALDTIQYLLSLGANWRKTDIKGNNIIHLSVLTFHTEVLKYIIELNIPELPVWKTLVGTIPALINLLKSSKIKLQCKTVGLLSNISTHPSIVHALVEAGAIPALISLLVSEEPELHSRCAVILYDIAQLENKDVIAKHFLNSFEDVLKAVSSVTIAEVARGNKEVQDAMAMEGAIPPLVALFKGKHLSVQVKGAVAVEALASYNPAIQRAFLEKSLSKYLLKLLKAFQTDVKEQGAAALWALAGQTLKQQKYMAEQIGYNFIINMLLSPSAKMQYVGGEAVIALSKDSRMHQNQICEGNGIAPLVRLLRISKIAEGTLLSVIKAVGSICIGL</sequence>
<dbReference type="InterPro" id="IPR043379">
    <property type="entry name" value="ANKAR"/>
</dbReference>
<dbReference type="InterPro" id="IPR016024">
    <property type="entry name" value="ARM-type_fold"/>
</dbReference>
<comment type="caution">
    <text evidence="6">The sequence shown here is derived from an EMBL/GenBank/DDBJ whole genome shotgun (WGS) entry which is preliminary data.</text>
</comment>
<evidence type="ECO:0000256" key="1">
    <source>
        <dbReference type="ARBA" id="ARBA00022888"/>
    </source>
</evidence>
<organism evidence="6 7">
    <name type="scientific">Camelus dromedarius</name>
    <name type="common">Dromedary</name>
    <name type="synonym">Arabian camel</name>
    <dbReference type="NCBI Taxonomy" id="9838"/>
    <lineage>
        <taxon>Eukaryota</taxon>
        <taxon>Metazoa</taxon>
        <taxon>Chordata</taxon>
        <taxon>Craniata</taxon>
        <taxon>Vertebrata</taxon>
        <taxon>Euteleostomi</taxon>
        <taxon>Mammalia</taxon>
        <taxon>Eutheria</taxon>
        <taxon>Laurasiatheria</taxon>
        <taxon>Artiodactyla</taxon>
        <taxon>Tylopoda</taxon>
        <taxon>Camelidae</taxon>
        <taxon>Camelus</taxon>
    </lineage>
</organism>
<evidence type="ECO:0000313" key="7">
    <source>
        <dbReference type="Proteomes" id="UP000299084"/>
    </source>
</evidence>
<feature type="repeat" description="ANK" evidence="2">
    <location>
        <begin position="998"/>
        <end position="1030"/>
    </location>
</feature>
<dbReference type="PROSITE" id="PS50088">
    <property type="entry name" value="ANK_REPEAT"/>
    <property type="match status" value="1"/>
</dbReference>
<dbReference type="InterPro" id="IPR014729">
    <property type="entry name" value="Rossmann-like_a/b/a_fold"/>
</dbReference>
<dbReference type="InterPro" id="IPR036770">
    <property type="entry name" value="Ankyrin_rpt-contain_sf"/>
</dbReference>
<dbReference type="Pfam" id="PF13637">
    <property type="entry name" value="Ank_4"/>
    <property type="match status" value="1"/>
</dbReference>
<dbReference type="Gene3D" id="3.60.20.10">
    <property type="entry name" value="Glutamine Phosphoribosylpyrophosphate, subunit 1, domain 1"/>
    <property type="match status" value="1"/>
</dbReference>
<protein>
    <submittedName>
        <fullName evidence="6">Asparagine synthetase domain-containing protein 1</fullName>
    </submittedName>
</protein>
<dbReference type="InterPro" id="IPR001962">
    <property type="entry name" value="Asn_synthase"/>
</dbReference>
<name>A0A5N4E6E7_CAMDR</name>
<dbReference type="GO" id="GO:0004066">
    <property type="term" value="F:asparagine synthase (glutamine-hydrolyzing) activity"/>
    <property type="evidence" value="ECO:0007669"/>
    <property type="project" value="InterPro"/>
</dbReference>
<dbReference type="InterPro" id="IPR002110">
    <property type="entry name" value="Ankyrin_rpt"/>
</dbReference>
<keyword evidence="1" id="KW-0061">Asparagine biosynthesis</keyword>